<evidence type="ECO:0000256" key="3">
    <source>
        <dbReference type="ARBA" id="ARBA00022840"/>
    </source>
</evidence>
<comment type="similarity">
    <text evidence="1">Belongs to the heat shock protein 70 family.</text>
</comment>
<name>A0A4U1EQJ2_MONMO</name>
<dbReference type="InterPro" id="IPR018181">
    <property type="entry name" value="Heat_shock_70_CS"/>
</dbReference>
<dbReference type="InterPro" id="IPR043129">
    <property type="entry name" value="ATPase_NBD"/>
</dbReference>
<sequence>MSAAREVAIGIDLGTTYSCVGMFQQGRVEILADDQGNRTTPSYLTFTDTERRVGDAAKTQADLNPHNTVFHAK</sequence>
<dbReference type="AlphaFoldDB" id="A0A4U1EQJ2"/>
<accession>A0A4U1EQJ2</accession>
<dbReference type="InterPro" id="IPR013126">
    <property type="entry name" value="Hsp_70_fam"/>
</dbReference>
<reference evidence="5" key="1">
    <citation type="journal article" date="2019" name="IScience">
        <title>Narwhal Genome Reveals Long-Term Low Genetic Diversity despite Current Large Abundance Size.</title>
        <authorList>
            <person name="Westbury M.V."/>
            <person name="Petersen B."/>
            <person name="Garde E."/>
            <person name="Heide-Jorgensen M.P."/>
            <person name="Lorenzen E.D."/>
        </authorList>
    </citation>
    <scope>NUCLEOTIDE SEQUENCE [LARGE SCALE GENOMIC DNA]</scope>
</reference>
<dbReference type="Gene3D" id="3.30.420.40">
    <property type="match status" value="1"/>
</dbReference>
<gene>
    <name evidence="4" type="ORF">EI555_020155</name>
</gene>
<evidence type="ECO:0000313" key="5">
    <source>
        <dbReference type="Proteomes" id="UP000308365"/>
    </source>
</evidence>
<protein>
    <submittedName>
        <fullName evidence="4">Uncharacterized protein</fullName>
    </submittedName>
</protein>
<dbReference type="PRINTS" id="PR00301">
    <property type="entry name" value="HEATSHOCK70"/>
</dbReference>
<evidence type="ECO:0000256" key="2">
    <source>
        <dbReference type="ARBA" id="ARBA00022741"/>
    </source>
</evidence>
<dbReference type="GO" id="GO:0005524">
    <property type="term" value="F:ATP binding"/>
    <property type="evidence" value="ECO:0007669"/>
    <property type="project" value="UniProtKB-KW"/>
</dbReference>
<comment type="caution">
    <text evidence="4">The sequence shown here is derived from an EMBL/GenBank/DDBJ whole genome shotgun (WGS) entry which is preliminary data.</text>
</comment>
<evidence type="ECO:0000256" key="1">
    <source>
        <dbReference type="ARBA" id="ARBA00007381"/>
    </source>
</evidence>
<dbReference type="FunFam" id="3.30.420.40:FF:000028">
    <property type="entry name" value="heat shock 70 kDa protein-like"/>
    <property type="match status" value="1"/>
</dbReference>
<organism evidence="4 5">
    <name type="scientific">Monodon monoceros</name>
    <name type="common">Narwhal</name>
    <name type="synonym">Ceratodon monodon</name>
    <dbReference type="NCBI Taxonomy" id="40151"/>
    <lineage>
        <taxon>Eukaryota</taxon>
        <taxon>Metazoa</taxon>
        <taxon>Chordata</taxon>
        <taxon>Craniata</taxon>
        <taxon>Vertebrata</taxon>
        <taxon>Euteleostomi</taxon>
        <taxon>Mammalia</taxon>
        <taxon>Eutheria</taxon>
        <taxon>Laurasiatheria</taxon>
        <taxon>Artiodactyla</taxon>
        <taxon>Whippomorpha</taxon>
        <taxon>Cetacea</taxon>
        <taxon>Odontoceti</taxon>
        <taxon>Monodontidae</taxon>
        <taxon>Monodon</taxon>
    </lineage>
</organism>
<dbReference type="EMBL" id="RWIC01000935">
    <property type="protein sequence ID" value="TKC38849.1"/>
    <property type="molecule type" value="Genomic_DNA"/>
</dbReference>
<dbReference type="GO" id="GO:0140662">
    <property type="term" value="F:ATP-dependent protein folding chaperone"/>
    <property type="evidence" value="ECO:0007669"/>
    <property type="project" value="InterPro"/>
</dbReference>
<dbReference type="SUPFAM" id="SSF53067">
    <property type="entry name" value="Actin-like ATPase domain"/>
    <property type="match status" value="1"/>
</dbReference>
<evidence type="ECO:0000313" key="4">
    <source>
        <dbReference type="EMBL" id="TKC38849.1"/>
    </source>
</evidence>
<dbReference type="PROSITE" id="PS00297">
    <property type="entry name" value="HSP70_1"/>
    <property type="match status" value="1"/>
</dbReference>
<dbReference type="PANTHER" id="PTHR19375">
    <property type="entry name" value="HEAT SHOCK PROTEIN 70KDA"/>
    <property type="match status" value="1"/>
</dbReference>
<keyword evidence="3" id="KW-0067">ATP-binding</keyword>
<keyword evidence="2" id="KW-0547">Nucleotide-binding</keyword>
<dbReference type="Proteomes" id="UP000308365">
    <property type="component" value="Unassembled WGS sequence"/>
</dbReference>
<dbReference type="Pfam" id="PF00012">
    <property type="entry name" value="HSP70"/>
    <property type="match status" value="1"/>
</dbReference>
<proteinExistence type="inferred from homology"/>